<protein>
    <submittedName>
        <fullName evidence="1">Uncharacterized protein</fullName>
    </submittedName>
</protein>
<evidence type="ECO:0000313" key="2">
    <source>
        <dbReference type="Proteomes" id="UP000327167"/>
    </source>
</evidence>
<reference evidence="1 2" key="1">
    <citation type="submission" date="2019-09" db="EMBL/GenBank/DDBJ databases">
        <authorList>
            <person name="Chandra G."/>
            <person name="Truman W A."/>
        </authorList>
    </citation>
    <scope>NUCLEOTIDE SEQUENCE [LARGE SCALE GENOMIC DNA]</scope>
    <source>
        <strain evidence="1">PS655</strain>
    </source>
</reference>
<sequence>MSNPSPISLRCVPVPFVEQASGNVLTLNKPDGSTGLTVEVSSWPFMALGQPTTLHACGQTSAGSPIMLRIADAEPLTQQEFEAGWRRTIAWDDLQDLKHNSQLVFVFQAALNNAGCDCPLLFPPISLKVRVPFEDLTTFSDAEEAPWNGWTKGPAAIDPGDLVVGKDGDIYVLNNRTYTNASAGIILEKNFVNLEAGTRYEFGLQVRRTNTSSSVPSLSLAAGTQTVTEAKDFPAMTWESLEGTFTADSSQCTLAIISHTASGSGNDYAIKRICVRSV</sequence>
<dbReference type="Gene3D" id="2.60.120.260">
    <property type="entry name" value="Galactose-binding domain-like"/>
    <property type="match status" value="1"/>
</dbReference>
<dbReference type="RefSeq" id="WP_150651931.1">
    <property type="nucleotide sequence ID" value="NZ_CABVHJ010000017.1"/>
</dbReference>
<dbReference type="Proteomes" id="UP000327167">
    <property type="component" value="Unassembled WGS sequence"/>
</dbReference>
<evidence type="ECO:0000313" key="1">
    <source>
        <dbReference type="EMBL" id="VVN23964.1"/>
    </source>
</evidence>
<dbReference type="AlphaFoldDB" id="A0A5E6W5F7"/>
<gene>
    <name evidence="1" type="ORF">PS655_04505</name>
</gene>
<accession>A0A5E6W5F7</accession>
<dbReference type="SUPFAM" id="SSF49785">
    <property type="entry name" value="Galactose-binding domain-like"/>
    <property type="match status" value="1"/>
</dbReference>
<dbReference type="InterPro" id="IPR008979">
    <property type="entry name" value="Galactose-bd-like_sf"/>
</dbReference>
<name>A0A5E6W5F7_PSEFL</name>
<proteinExistence type="predicted"/>
<dbReference type="EMBL" id="CABVHJ010000017">
    <property type="protein sequence ID" value="VVN23964.1"/>
    <property type="molecule type" value="Genomic_DNA"/>
</dbReference>
<organism evidence="1 2">
    <name type="scientific">Pseudomonas fluorescens</name>
    <dbReference type="NCBI Taxonomy" id="294"/>
    <lineage>
        <taxon>Bacteria</taxon>
        <taxon>Pseudomonadati</taxon>
        <taxon>Pseudomonadota</taxon>
        <taxon>Gammaproteobacteria</taxon>
        <taxon>Pseudomonadales</taxon>
        <taxon>Pseudomonadaceae</taxon>
        <taxon>Pseudomonas</taxon>
    </lineage>
</organism>